<sequence>MSKRSWILLLARCIGVGALGGAVTFALAQVVVPTDTELRSHRERMGSALDAVEAPKGMGRPVVPDPAKLPQPATTGPDIARVAEAYRQTTPGSAPGKDEPELMVFISFSLPKETLQRIITQAEKSGAVLVLRGLKGNSLTRMGEEIAELVGARNVTAIIHPPAFKQFKVRQVPALVLARSGQASKIGEDGCAPGSSFIRVDGDVTQDYALDLIERQAPAWADVARRYASRLAGSQR</sequence>
<protein>
    <submittedName>
        <fullName evidence="3">Type-F conjugative transfer system pilin assembly protein TrbC</fullName>
    </submittedName>
</protein>
<evidence type="ECO:0000313" key="3">
    <source>
        <dbReference type="EMBL" id="NMQ26314.1"/>
    </source>
</evidence>
<evidence type="ECO:0000256" key="2">
    <source>
        <dbReference type="SAM" id="SignalP"/>
    </source>
</evidence>
<dbReference type="InterPro" id="IPR019106">
    <property type="entry name" value="T4SS_TrbC"/>
</dbReference>
<feature type="region of interest" description="Disordered" evidence="1">
    <location>
        <begin position="55"/>
        <end position="75"/>
    </location>
</feature>
<evidence type="ECO:0000256" key="1">
    <source>
        <dbReference type="SAM" id="MobiDB-lite"/>
    </source>
</evidence>
<keyword evidence="2" id="KW-0732">Signal</keyword>
<dbReference type="Pfam" id="PF09673">
    <property type="entry name" value="TrbC_Ftype"/>
    <property type="match status" value="1"/>
</dbReference>
<keyword evidence="4" id="KW-1185">Reference proteome</keyword>
<reference evidence="3 4" key="1">
    <citation type="submission" date="2019-03" db="EMBL/GenBank/DDBJ databases">
        <title>Metabolic reconstructions from genomes of highly enriched 'Candidatus Accumulibacter' and 'Candidatus Competibacter' bioreactor populations.</title>
        <authorList>
            <person name="Annavajhala M.K."/>
            <person name="Welles L."/>
            <person name="Abbas B."/>
            <person name="Sorokin D."/>
            <person name="Park H."/>
            <person name="Van Loosdrecht M."/>
            <person name="Chandran K."/>
        </authorList>
    </citation>
    <scope>NUCLEOTIDE SEQUENCE [LARGE SCALE GENOMIC DNA]</scope>
    <source>
        <strain evidence="3 4">SBR_S</strain>
    </source>
</reference>
<dbReference type="InterPro" id="IPR014113">
    <property type="entry name" value="T4SS_TrbC_subgr"/>
</dbReference>
<accession>A0ABX1TU82</accession>
<proteinExistence type="predicted"/>
<feature type="chain" id="PRO_5045735894" evidence="2">
    <location>
        <begin position="29"/>
        <end position="236"/>
    </location>
</feature>
<comment type="caution">
    <text evidence="3">The sequence shown here is derived from an EMBL/GenBank/DDBJ whole genome shotgun (WGS) entry which is preliminary data.</text>
</comment>
<organism evidence="3 4">
    <name type="scientific">Candidatus Accumulibacter phosphatis</name>
    <dbReference type="NCBI Taxonomy" id="327160"/>
    <lineage>
        <taxon>Bacteria</taxon>
        <taxon>Pseudomonadati</taxon>
        <taxon>Pseudomonadota</taxon>
        <taxon>Betaproteobacteria</taxon>
        <taxon>Candidatus Accumulibacter</taxon>
    </lineage>
</organism>
<name>A0ABX1TU82_9PROT</name>
<dbReference type="NCBIfam" id="TIGR02742">
    <property type="entry name" value="TrbC_Ftype"/>
    <property type="match status" value="1"/>
</dbReference>
<dbReference type="Proteomes" id="UP000749010">
    <property type="component" value="Unassembled WGS sequence"/>
</dbReference>
<dbReference type="EMBL" id="SPMY01000001">
    <property type="protein sequence ID" value="NMQ26314.1"/>
    <property type="molecule type" value="Genomic_DNA"/>
</dbReference>
<evidence type="ECO:0000313" key="4">
    <source>
        <dbReference type="Proteomes" id="UP000749010"/>
    </source>
</evidence>
<gene>
    <name evidence="3" type="primary">trbC</name>
    <name evidence="3" type="ORF">E4Q23_00150</name>
</gene>
<feature type="signal peptide" evidence="2">
    <location>
        <begin position="1"/>
        <end position="28"/>
    </location>
</feature>